<evidence type="ECO:0000256" key="1">
    <source>
        <dbReference type="SAM" id="Phobius"/>
    </source>
</evidence>
<keyword evidence="1" id="KW-0812">Transmembrane</keyword>
<dbReference type="EMBL" id="HG994370">
    <property type="protein sequence ID" value="CAF2061922.1"/>
    <property type="molecule type" value="Genomic_DNA"/>
</dbReference>
<protein>
    <submittedName>
        <fullName evidence="2">(rape) hypothetical protein</fullName>
    </submittedName>
</protein>
<keyword evidence="1" id="KW-1133">Transmembrane helix</keyword>
<keyword evidence="1" id="KW-0472">Membrane</keyword>
<proteinExistence type="predicted"/>
<dbReference type="AlphaFoldDB" id="A0A816QHR8"/>
<reference evidence="2" key="1">
    <citation type="submission" date="2021-01" db="EMBL/GenBank/DDBJ databases">
        <authorList>
            <consortium name="Genoscope - CEA"/>
            <person name="William W."/>
        </authorList>
    </citation>
    <scope>NUCLEOTIDE SEQUENCE</scope>
</reference>
<organism evidence="2">
    <name type="scientific">Brassica napus</name>
    <name type="common">Rape</name>
    <dbReference type="NCBI Taxonomy" id="3708"/>
    <lineage>
        <taxon>Eukaryota</taxon>
        <taxon>Viridiplantae</taxon>
        <taxon>Streptophyta</taxon>
        <taxon>Embryophyta</taxon>
        <taxon>Tracheophyta</taxon>
        <taxon>Spermatophyta</taxon>
        <taxon>Magnoliopsida</taxon>
        <taxon>eudicotyledons</taxon>
        <taxon>Gunneridae</taxon>
        <taxon>Pentapetalae</taxon>
        <taxon>rosids</taxon>
        <taxon>malvids</taxon>
        <taxon>Brassicales</taxon>
        <taxon>Brassicaceae</taxon>
        <taxon>Brassiceae</taxon>
        <taxon>Brassica</taxon>
    </lineage>
</organism>
<sequence length="122" mass="14248">MFELLVILFPRYLVVFFYDSGKISIFAGLWLRKKSVSCRLMCIRVHFTSFNIIYQMTKKRCTKGVWSSGLSKCKRFISSVSLCQEMIESHYLRKLVGCTSSAFVCLLSFCILVHCYLSWRIT</sequence>
<name>A0A816QHR8_BRANA</name>
<dbReference type="Proteomes" id="UP001295469">
    <property type="component" value="Chromosome C06"/>
</dbReference>
<gene>
    <name evidence="2" type="ORF">DARMORV10_C06P36710.1</name>
</gene>
<feature type="non-terminal residue" evidence="2">
    <location>
        <position position="122"/>
    </location>
</feature>
<evidence type="ECO:0000313" key="2">
    <source>
        <dbReference type="EMBL" id="CAF2061922.1"/>
    </source>
</evidence>
<accession>A0A816QHR8</accession>
<feature type="transmembrane region" description="Helical" evidence="1">
    <location>
        <begin position="95"/>
        <end position="119"/>
    </location>
</feature>